<proteinExistence type="predicted"/>
<dbReference type="EMBL" id="QDDL01000002">
    <property type="protein sequence ID" value="PVZ70643.1"/>
    <property type="molecule type" value="Genomic_DNA"/>
</dbReference>
<gene>
    <name evidence="1" type="ORF">DC094_08685</name>
</gene>
<sequence length="515" mass="59016">MPGIPANLLSDPSVLSHIIKFLDHVSIAKLGATSKSIRASIKPAMLACFSDYTLEPDHYKHLEYFNASTENFSTETTRALYLKNQFTKRFSKNKFCICFESVEHHEPKIFINKKAAFFSAIKIGTTYQLLKTPLEHESQVVLYSDYPIHMSFVEKFNLLFASLGNGQLIKHDLEKNKTKKIKYDNEMSDIVLIRVNNPDSDSQILVLVADKQGKILILKGKYMEQRNYLDLCSIPTEISFSDEIVGILYMKNDTLSYIESSQDTSLEYEIPFKDFMLEQYGRTTLLAKKSTLLAYSAADAANTFGKKLETTSDLPLQKSLCNFYLDEELDLKSKITCLTTPKPGYSNDRFLEYCVGTISGEISMKISPKNSILNQRDSDAEDWGEAADERLNSKYYIETMHGSIYRISIDDTKTLVAVCCIKNIMSIWSIEHRIFIRKIHTSGHVFDIKFMNNLKLVAIQYRDRLEIHKTFMDTESWLTTDAEPGFIRHEDRDIYYPAQSSFDSDDGDYFSASEN</sequence>
<organism evidence="1 2">
    <name type="scientific">Pelagibaculum spongiae</name>
    <dbReference type="NCBI Taxonomy" id="2080658"/>
    <lineage>
        <taxon>Bacteria</taxon>
        <taxon>Pseudomonadati</taxon>
        <taxon>Pseudomonadota</taxon>
        <taxon>Gammaproteobacteria</taxon>
        <taxon>Oceanospirillales</taxon>
        <taxon>Pelagibaculum</taxon>
    </lineage>
</organism>
<dbReference type="RefSeq" id="WP_116686713.1">
    <property type="nucleotide sequence ID" value="NZ_CAWNYD010000002.1"/>
</dbReference>
<evidence type="ECO:0000313" key="2">
    <source>
        <dbReference type="Proteomes" id="UP000244906"/>
    </source>
</evidence>
<dbReference type="InterPro" id="IPR036322">
    <property type="entry name" value="WD40_repeat_dom_sf"/>
</dbReference>
<comment type="caution">
    <text evidence="1">The sequence shown here is derived from an EMBL/GenBank/DDBJ whole genome shotgun (WGS) entry which is preliminary data.</text>
</comment>
<protein>
    <submittedName>
        <fullName evidence="1">Uncharacterized protein</fullName>
    </submittedName>
</protein>
<name>A0A2V1GYB6_9GAMM</name>
<evidence type="ECO:0000313" key="1">
    <source>
        <dbReference type="EMBL" id="PVZ70643.1"/>
    </source>
</evidence>
<dbReference type="AlphaFoldDB" id="A0A2V1GYB6"/>
<reference evidence="1 2" key="1">
    <citation type="submission" date="2018-04" db="EMBL/GenBank/DDBJ databases">
        <title>Thalassorhabdus spongiae gen. nov., sp. nov., isolated from a marine sponge in South-West Iceland.</title>
        <authorList>
            <person name="Knobloch S."/>
            <person name="Daussin A."/>
            <person name="Johannsson R."/>
            <person name="Marteinsson V.T."/>
        </authorList>
    </citation>
    <scope>NUCLEOTIDE SEQUENCE [LARGE SCALE GENOMIC DNA]</scope>
    <source>
        <strain evidence="1 2">Hp12</strain>
    </source>
</reference>
<dbReference type="Proteomes" id="UP000244906">
    <property type="component" value="Unassembled WGS sequence"/>
</dbReference>
<keyword evidence="2" id="KW-1185">Reference proteome</keyword>
<accession>A0A2V1GYB6</accession>
<dbReference type="SUPFAM" id="SSF50978">
    <property type="entry name" value="WD40 repeat-like"/>
    <property type="match status" value="1"/>
</dbReference>